<dbReference type="EMBL" id="JACHJU010000004">
    <property type="protein sequence ID" value="MBB4943123.1"/>
    <property type="molecule type" value="Genomic_DNA"/>
</dbReference>
<feature type="chain" id="PRO_5031491148" evidence="1">
    <location>
        <begin position="34"/>
        <end position="178"/>
    </location>
</feature>
<organism evidence="2 3">
    <name type="scientific">Streptosporangium album</name>
    <dbReference type="NCBI Taxonomy" id="47479"/>
    <lineage>
        <taxon>Bacteria</taxon>
        <taxon>Bacillati</taxon>
        <taxon>Actinomycetota</taxon>
        <taxon>Actinomycetes</taxon>
        <taxon>Streptosporangiales</taxon>
        <taxon>Streptosporangiaceae</taxon>
        <taxon>Streptosporangium</taxon>
    </lineage>
</organism>
<dbReference type="Proteomes" id="UP000534286">
    <property type="component" value="Unassembled WGS sequence"/>
</dbReference>
<dbReference type="AlphaFoldDB" id="A0A7W7WDR8"/>
<evidence type="ECO:0000256" key="1">
    <source>
        <dbReference type="SAM" id="SignalP"/>
    </source>
</evidence>
<evidence type="ECO:0000313" key="3">
    <source>
        <dbReference type="Proteomes" id="UP000534286"/>
    </source>
</evidence>
<name>A0A7W7WDR8_9ACTN</name>
<feature type="signal peptide" evidence="1">
    <location>
        <begin position="1"/>
        <end position="33"/>
    </location>
</feature>
<proteinExistence type="predicted"/>
<protein>
    <submittedName>
        <fullName evidence="2">Uncharacterized protein</fullName>
    </submittedName>
</protein>
<sequence>MKQTIGMRIGRSALVTVLAGGVALAGVAPAANAASAAPAAQKMTIGPFGYGSVKLGMSAARAKATGKIVRKTINAPTTCSAWDLKAQRYGGDRAGLFISRKRGVVTISAPGNVKTPQGIGRGSTPAQLKAAYPNLKQNALYGTFAAVPGNPKASYVFLASKNMVVGVILILNAQDCLK</sequence>
<gene>
    <name evidence="2" type="ORF">FHR32_007523</name>
</gene>
<reference evidence="2 3" key="1">
    <citation type="submission" date="2020-08" db="EMBL/GenBank/DDBJ databases">
        <title>Sequencing the genomes of 1000 actinobacteria strains.</title>
        <authorList>
            <person name="Klenk H.-P."/>
        </authorList>
    </citation>
    <scope>NUCLEOTIDE SEQUENCE [LARGE SCALE GENOMIC DNA]</scope>
    <source>
        <strain evidence="2 3">DSM 43023</strain>
    </source>
</reference>
<dbReference type="RefSeq" id="WP_184759001.1">
    <property type="nucleotide sequence ID" value="NZ_BAABEK010000023.1"/>
</dbReference>
<accession>A0A7W7WDR8</accession>
<keyword evidence="1" id="KW-0732">Signal</keyword>
<evidence type="ECO:0000313" key="2">
    <source>
        <dbReference type="EMBL" id="MBB4943123.1"/>
    </source>
</evidence>
<comment type="caution">
    <text evidence="2">The sequence shown here is derived from an EMBL/GenBank/DDBJ whole genome shotgun (WGS) entry which is preliminary data.</text>
</comment>
<keyword evidence="3" id="KW-1185">Reference proteome</keyword>